<dbReference type="Proteomes" id="UP000294848">
    <property type="component" value="Unassembled WGS sequence"/>
</dbReference>
<dbReference type="InterPro" id="IPR012939">
    <property type="entry name" value="Glyco_hydro_92"/>
</dbReference>
<comment type="cofactor">
    <cofactor evidence="1">
        <name>Ca(2+)</name>
        <dbReference type="ChEBI" id="CHEBI:29108"/>
    </cofactor>
</comment>
<dbReference type="InterPro" id="IPR014718">
    <property type="entry name" value="GH-type_carb-bd"/>
</dbReference>
<dbReference type="Gene3D" id="1.20.1050.60">
    <property type="entry name" value="alpha-1,2-mannosidase"/>
    <property type="match status" value="1"/>
</dbReference>
<reference evidence="7 8" key="1">
    <citation type="submission" date="2019-03" db="EMBL/GenBank/DDBJ databases">
        <title>Freshwater and sediment microbial communities from various areas in North America, analyzing microbe dynamics in response to fracking.</title>
        <authorList>
            <person name="Lamendella R."/>
        </authorList>
    </citation>
    <scope>NUCLEOTIDE SEQUENCE [LARGE SCALE GENOMIC DNA]</scope>
    <source>
        <strain evidence="7 8">114D</strain>
    </source>
</reference>
<name>A0A4R6H477_9BACT</name>
<dbReference type="GO" id="GO:0005829">
    <property type="term" value="C:cytosol"/>
    <property type="evidence" value="ECO:0007669"/>
    <property type="project" value="TreeGrafter"/>
</dbReference>
<accession>A0A4R6H477</accession>
<evidence type="ECO:0000259" key="6">
    <source>
        <dbReference type="Pfam" id="PF17678"/>
    </source>
</evidence>
<dbReference type="Gene3D" id="1.20.1610.10">
    <property type="entry name" value="alpha-1,2-mannosidases domains"/>
    <property type="match status" value="1"/>
</dbReference>
<comment type="caution">
    <text evidence="7">The sequence shown here is derived from an EMBL/GenBank/DDBJ whole genome shotgun (WGS) entry which is preliminary data.</text>
</comment>
<feature type="domain" description="Glycosyl hydrolase family 92 N-terminal" evidence="6">
    <location>
        <begin position="43"/>
        <end position="302"/>
    </location>
</feature>
<dbReference type="InterPro" id="IPR005887">
    <property type="entry name" value="GH92_a_mannosidase_put"/>
</dbReference>
<dbReference type="FunFam" id="3.30.2080.10:FF:000001">
    <property type="entry name" value="Alpha-1,2-mannosidase subfamily"/>
    <property type="match status" value="1"/>
</dbReference>
<feature type="domain" description="Glycosyl hydrolase family 92" evidence="5">
    <location>
        <begin position="309"/>
        <end position="774"/>
    </location>
</feature>
<evidence type="ECO:0000256" key="2">
    <source>
        <dbReference type="ARBA" id="ARBA00011245"/>
    </source>
</evidence>
<feature type="signal peptide" evidence="4">
    <location>
        <begin position="1"/>
        <end position="21"/>
    </location>
</feature>
<sequence>MKSLIRKTFFFALASPLVLFACHSNQQAEKSTTTDHSKNLIQFVNPFVGTKNMGHTFPGAAAPFGMVQLSPETNQEPFNKDGRYNPDTYAYCSGYQYADSTIFGFSHTHFSGTGHSDLGDFLIMPTTGALQLEPGKAGQAQSGFHSSFSHDNEEAEPGYYQVKLDDYNIHAELTASERVGFHQYTFPEAKQAHIILDLVSNIYNHENKNVWTFVRVENDSTVTGFRQTNGWARTRTVFFAMQFSKAFSSYGHKKYDDVTYNGFYKRFDESENFPEMAGKNIRAYFNFATQADEKIKIKFALSAVSTQGALKNLAAEIPHWDFDQTKQETQAKWNHELAKIDAKMPTPEQQETFYTAMYHTMLNPVVYEDVDGQYRGLDQNIYQSEGFTNYTIFSLWDTYRALHPLFNLTQPARNNDMIKSMLAHHDQSVHKMLPIWSHYSNENWCMIGYHSVTVLADAIAKGTTDVDLKRALKASQNTATVPYYDGLDSYLKLGYVSNEASAYSVSNTLEYAYDDWCIAQIAHEAGDQEAYQAYLKRSENYENVFDAKSNYMRPRLTNGDWRQNFNPLDTHGQGFIEGNAWNYGLYVPHNIDHMISLMGDKDEFTDHLDRIFTTEIEDKYIEQNEDITRDGIIGNYVHGNEPGHHIPYLYNWTNSPWKTQERVRMIMDTMYSNAKDGLCGNDDAGQMSAWYIFSALGFYPVLPGSADYSIGSPLVQEASIHLDNGQTFTVKAINQNPENIYIQKVELNGEVLNFPTISHQDIMKGGTLTFYMGSAPNKTWGIRN</sequence>
<evidence type="ECO:0000313" key="7">
    <source>
        <dbReference type="EMBL" id="TDO02694.1"/>
    </source>
</evidence>
<dbReference type="SUPFAM" id="SSF48208">
    <property type="entry name" value="Six-hairpin glycosidases"/>
    <property type="match status" value="1"/>
</dbReference>
<dbReference type="Pfam" id="PF07971">
    <property type="entry name" value="Glyco_hydro_92"/>
    <property type="match status" value="1"/>
</dbReference>
<dbReference type="GO" id="GO:0030246">
    <property type="term" value="F:carbohydrate binding"/>
    <property type="evidence" value="ECO:0007669"/>
    <property type="project" value="InterPro"/>
</dbReference>
<dbReference type="InterPro" id="IPR041371">
    <property type="entry name" value="GH92_N"/>
</dbReference>
<dbReference type="Gene3D" id="3.30.2080.10">
    <property type="entry name" value="GH92 mannosidase domain"/>
    <property type="match status" value="1"/>
</dbReference>
<dbReference type="OrthoDB" id="9762711at2"/>
<dbReference type="PROSITE" id="PS51257">
    <property type="entry name" value="PROKAR_LIPOPROTEIN"/>
    <property type="match status" value="1"/>
</dbReference>
<keyword evidence="3" id="KW-0106">Calcium</keyword>
<dbReference type="InterPro" id="IPR050883">
    <property type="entry name" value="PNGase"/>
</dbReference>
<evidence type="ECO:0000256" key="3">
    <source>
        <dbReference type="ARBA" id="ARBA00022837"/>
    </source>
</evidence>
<dbReference type="InterPro" id="IPR008928">
    <property type="entry name" value="6-hairpin_glycosidase_sf"/>
</dbReference>
<keyword evidence="4" id="KW-0732">Signal</keyword>
<comment type="subunit">
    <text evidence="2">Monomer.</text>
</comment>
<dbReference type="Pfam" id="PF17678">
    <property type="entry name" value="Glyco_hydro_92N"/>
    <property type="match status" value="1"/>
</dbReference>
<evidence type="ECO:0000256" key="1">
    <source>
        <dbReference type="ARBA" id="ARBA00001913"/>
    </source>
</evidence>
<dbReference type="Gene3D" id="2.70.98.10">
    <property type="match status" value="1"/>
</dbReference>
<evidence type="ECO:0000313" key="8">
    <source>
        <dbReference type="Proteomes" id="UP000294848"/>
    </source>
</evidence>
<evidence type="ECO:0000256" key="4">
    <source>
        <dbReference type="SAM" id="SignalP"/>
    </source>
</evidence>
<dbReference type="GO" id="GO:0000224">
    <property type="term" value="F:peptide-N4-(N-acetyl-beta-glucosaminyl)asparagine amidase activity"/>
    <property type="evidence" value="ECO:0007669"/>
    <property type="project" value="TreeGrafter"/>
</dbReference>
<dbReference type="GO" id="GO:0005975">
    <property type="term" value="P:carbohydrate metabolic process"/>
    <property type="evidence" value="ECO:0007669"/>
    <property type="project" value="InterPro"/>
</dbReference>
<dbReference type="FunFam" id="1.20.1050.60:FF:000001">
    <property type="entry name" value="Putative alpha-1,2-mannosidase"/>
    <property type="match status" value="1"/>
</dbReference>
<protein>
    <submittedName>
        <fullName evidence="7">Putative alpha-1,2-mannosidase</fullName>
    </submittedName>
</protein>
<proteinExistence type="predicted"/>
<feature type="chain" id="PRO_5020688757" evidence="4">
    <location>
        <begin position="22"/>
        <end position="784"/>
    </location>
</feature>
<dbReference type="GO" id="GO:0006516">
    <property type="term" value="P:glycoprotein catabolic process"/>
    <property type="evidence" value="ECO:0007669"/>
    <property type="project" value="TreeGrafter"/>
</dbReference>
<dbReference type="PANTHER" id="PTHR12143:SF39">
    <property type="entry name" value="SECRETED PROTEIN"/>
    <property type="match status" value="1"/>
</dbReference>
<dbReference type="AlphaFoldDB" id="A0A4R6H477"/>
<dbReference type="RefSeq" id="WP_133464942.1">
    <property type="nucleotide sequence ID" value="NZ_SNWI01000004.1"/>
</dbReference>
<evidence type="ECO:0000259" key="5">
    <source>
        <dbReference type="Pfam" id="PF07971"/>
    </source>
</evidence>
<dbReference type="PANTHER" id="PTHR12143">
    <property type="entry name" value="PEPTIDE N-GLYCANASE PNGASE -RELATED"/>
    <property type="match status" value="1"/>
</dbReference>
<dbReference type="EMBL" id="SNWI01000004">
    <property type="protein sequence ID" value="TDO02694.1"/>
    <property type="molecule type" value="Genomic_DNA"/>
</dbReference>
<gene>
    <name evidence="7" type="ORF">DET52_104160</name>
</gene>
<dbReference type="NCBIfam" id="TIGR01180">
    <property type="entry name" value="aman2_put"/>
    <property type="match status" value="1"/>
</dbReference>
<organism evidence="7 8">
    <name type="scientific">Sunxiuqinia elliptica</name>
    <dbReference type="NCBI Taxonomy" id="655355"/>
    <lineage>
        <taxon>Bacteria</taxon>
        <taxon>Pseudomonadati</taxon>
        <taxon>Bacteroidota</taxon>
        <taxon>Bacteroidia</taxon>
        <taxon>Marinilabiliales</taxon>
        <taxon>Prolixibacteraceae</taxon>
        <taxon>Sunxiuqinia</taxon>
    </lineage>
</organism>